<accession>A0A1M7R8D9</accession>
<evidence type="ECO:0000256" key="1">
    <source>
        <dbReference type="SAM" id="SignalP"/>
    </source>
</evidence>
<evidence type="ECO:0000313" key="2">
    <source>
        <dbReference type="EMBL" id="SHN42431.1"/>
    </source>
</evidence>
<dbReference type="AlphaFoldDB" id="A0A1M7R8D9"/>
<sequence length="165" mass="17939">MRLRTASLFFIAMLCWYAVNATAGSTEEARLAQRTGKPAGKNCELLMPPAGAGEESGHGYLVQVWPRAKDIDAHYSGCQAVFWTTASQPPRLAWLVEVLNGDPLRRWSADPALRDMSQCVYARGVLMKGSPDLCPVPPELLMPSQAAGCVTAPNPAAHCDYDVEY</sequence>
<keyword evidence="1" id="KW-0732">Signal</keyword>
<proteinExistence type="predicted"/>
<dbReference type="EMBL" id="FRCX01000014">
    <property type="protein sequence ID" value="SHN42431.1"/>
    <property type="molecule type" value="Genomic_DNA"/>
</dbReference>
<organism evidence="2 3">
    <name type="scientific">Duganella sacchari</name>
    <dbReference type="NCBI Taxonomy" id="551987"/>
    <lineage>
        <taxon>Bacteria</taxon>
        <taxon>Pseudomonadati</taxon>
        <taxon>Pseudomonadota</taxon>
        <taxon>Betaproteobacteria</taxon>
        <taxon>Burkholderiales</taxon>
        <taxon>Oxalobacteraceae</taxon>
        <taxon>Telluria group</taxon>
        <taxon>Duganella</taxon>
    </lineage>
</organism>
<dbReference type="Proteomes" id="UP000184339">
    <property type="component" value="Unassembled WGS sequence"/>
</dbReference>
<feature type="signal peptide" evidence="1">
    <location>
        <begin position="1"/>
        <end position="23"/>
    </location>
</feature>
<dbReference type="RefSeq" id="WP_139260688.1">
    <property type="nucleotide sequence ID" value="NZ_FRCX01000014.1"/>
</dbReference>
<dbReference type="STRING" id="551987.SAMN05192549_11458"/>
<reference evidence="3" key="1">
    <citation type="submission" date="2016-11" db="EMBL/GenBank/DDBJ databases">
        <authorList>
            <person name="Varghese N."/>
            <person name="Submissions S."/>
        </authorList>
    </citation>
    <scope>NUCLEOTIDE SEQUENCE [LARGE SCALE GENOMIC DNA]</scope>
    <source>
        <strain evidence="3">Sac-22</strain>
    </source>
</reference>
<feature type="chain" id="PRO_5012252425" evidence="1">
    <location>
        <begin position="24"/>
        <end position="165"/>
    </location>
</feature>
<evidence type="ECO:0000313" key="3">
    <source>
        <dbReference type="Proteomes" id="UP000184339"/>
    </source>
</evidence>
<name>A0A1M7R8D9_9BURK</name>
<keyword evidence="3" id="KW-1185">Reference proteome</keyword>
<dbReference type="OrthoDB" id="9155835at2"/>
<gene>
    <name evidence="2" type="ORF">SAMN05192549_11458</name>
</gene>
<protein>
    <submittedName>
        <fullName evidence="2">Uncharacterized protein</fullName>
    </submittedName>
</protein>